<evidence type="ECO:0000313" key="1">
    <source>
        <dbReference type="EMBL" id="KAF3955569.1"/>
    </source>
</evidence>
<accession>A0A8J4QYR2</accession>
<name>A0A8J4QYR2_9ROSI</name>
<protein>
    <submittedName>
        <fullName evidence="1">Uncharacterized protein</fullName>
    </submittedName>
</protein>
<reference evidence="1" key="1">
    <citation type="submission" date="2020-03" db="EMBL/GenBank/DDBJ databases">
        <title>Castanea mollissima Vanexum genome sequencing.</title>
        <authorList>
            <person name="Staton M."/>
        </authorList>
    </citation>
    <scope>NUCLEOTIDE SEQUENCE</scope>
    <source>
        <tissue evidence="1">Leaf</tissue>
    </source>
</reference>
<gene>
    <name evidence="1" type="ORF">CMV_019222</name>
</gene>
<dbReference type="EMBL" id="JRKL02003336">
    <property type="protein sequence ID" value="KAF3955569.1"/>
    <property type="molecule type" value="Genomic_DNA"/>
</dbReference>
<dbReference type="Proteomes" id="UP000737018">
    <property type="component" value="Unassembled WGS sequence"/>
</dbReference>
<keyword evidence="2" id="KW-1185">Reference proteome</keyword>
<evidence type="ECO:0000313" key="2">
    <source>
        <dbReference type="Proteomes" id="UP000737018"/>
    </source>
</evidence>
<sequence>MDNVTLIERKRNPSESGGFDESIQLNFFFPILDTMKLLDFVVYCRYSCCSLGIQKERRKLGLFFTRGCLLSGQPCVCVIFFLTSSIISKVNGCGCYIEAESCKLLPGLGSAEVWASSHNSMIIHRVQANRRTEVVIVIGVAGKDWTHRKHCL</sequence>
<organism evidence="1 2">
    <name type="scientific">Castanea mollissima</name>
    <name type="common">Chinese chestnut</name>
    <dbReference type="NCBI Taxonomy" id="60419"/>
    <lineage>
        <taxon>Eukaryota</taxon>
        <taxon>Viridiplantae</taxon>
        <taxon>Streptophyta</taxon>
        <taxon>Embryophyta</taxon>
        <taxon>Tracheophyta</taxon>
        <taxon>Spermatophyta</taxon>
        <taxon>Magnoliopsida</taxon>
        <taxon>eudicotyledons</taxon>
        <taxon>Gunneridae</taxon>
        <taxon>Pentapetalae</taxon>
        <taxon>rosids</taxon>
        <taxon>fabids</taxon>
        <taxon>Fagales</taxon>
        <taxon>Fagaceae</taxon>
        <taxon>Castanea</taxon>
    </lineage>
</organism>
<proteinExistence type="predicted"/>
<comment type="caution">
    <text evidence="1">The sequence shown here is derived from an EMBL/GenBank/DDBJ whole genome shotgun (WGS) entry which is preliminary data.</text>
</comment>
<dbReference type="AlphaFoldDB" id="A0A8J4QYR2"/>